<dbReference type="GO" id="GO:0045505">
    <property type="term" value="F:dynein intermediate chain binding"/>
    <property type="evidence" value="ECO:0007669"/>
    <property type="project" value="InterPro"/>
</dbReference>
<dbReference type="EMBL" id="BLLF01000709">
    <property type="protein sequence ID" value="GFH14293.1"/>
    <property type="molecule type" value="Genomic_DNA"/>
</dbReference>
<gene>
    <name evidence="2" type="ORF">HaLaN_10322</name>
</gene>
<evidence type="ECO:0000313" key="3">
    <source>
        <dbReference type="Proteomes" id="UP000485058"/>
    </source>
</evidence>
<comment type="caution">
    <text evidence="2">The sequence shown here is derived from an EMBL/GenBank/DDBJ whole genome shotgun (WGS) entry which is preliminary data.</text>
</comment>
<dbReference type="Proteomes" id="UP000485058">
    <property type="component" value="Unassembled WGS sequence"/>
</dbReference>
<reference evidence="2 3" key="1">
    <citation type="submission" date="2020-02" db="EMBL/GenBank/DDBJ databases">
        <title>Draft genome sequence of Haematococcus lacustris strain NIES-144.</title>
        <authorList>
            <person name="Morimoto D."/>
            <person name="Nakagawa S."/>
            <person name="Yoshida T."/>
            <person name="Sawayama S."/>
        </authorList>
    </citation>
    <scope>NUCLEOTIDE SEQUENCE [LARGE SCALE GENOMIC DNA]</scope>
    <source>
        <strain evidence="2 3">NIES-144</strain>
    </source>
</reference>
<dbReference type="PANTHER" id="PTHR45703:SF35">
    <property type="entry name" value="DYNEIN HEAVY CHAIN"/>
    <property type="match status" value="1"/>
</dbReference>
<organism evidence="2 3">
    <name type="scientific">Haematococcus lacustris</name>
    <name type="common">Green alga</name>
    <name type="synonym">Haematococcus pluvialis</name>
    <dbReference type="NCBI Taxonomy" id="44745"/>
    <lineage>
        <taxon>Eukaryota</taxon>
        <taxon>Viridiplantae</taxon>
        <taxon>Chlorophyta</taxon>
        <taxon>core chlorophytes</taxon>
        <taxon>Chlorophyceae</taxon>
        <taxon>CS clade</taxon>
        <taxon>Chlamydomonadales</taxon>
        <taxon>Haematococcaceae</taxon>
        <taxon>Haematococcus</taxon>
    </lineage>
</organism>
<dbReference type="Pfam" id="PF08393">
    <property type="entry name" value="DHC_N2"/>
    <property type="match status" value="1"/>
</dbReference>
<dbReference type="GO" id="GO:0030286">
    <property type="term" value="C:dynein complex"/>
    <property type="evidence" value="ECO:0007669"/>
    <property type="project" value="InterPro"/>
</dbReference>
<accession>A0A699YVS0</accession>
<dbReference type="InterPro" id="IPR013602">
    <property type="entry name" value="Dynein_heavy_linker"/>
</dbReference>
<evidence type="ECO:0000313" key="2">
    <source>
        <dbReference type="EMBL" id="GFH14293.1"/>
    </source>
</evidence>
<feature type="domain" description="Dynein heavy chain linker" evidence="1">
    <location>
        <begin position="2"/>
        <end position="62"/>
    </location>
</feature>
<feature type="non-terminal residue" evidence="2">
    <location>
        <position position="1"/>
    </location>
</feature>
<feature type="non-terminal residue" evidence="2">
    <location>
        <position position="62"/>
    </location>
</feature>
<protein>
    <recommendedName>
        <fullName evidence="1">Dynein heavy chain linker domain-containing protein</fullName>
    </recommendedName>
</protein>
<dbReference type="PANTHER" id="PTHR45703">
    <property type="entry name" value="DYNEIN HEAVY CHAIN"/>
    <property type="match status" value="1"/>
</dbReference>
<dbReference type="InterPro" id="IPR026983">
    <property type="entry name" value="DHC"/>
</dbReference>
<proteinExistence type="predicted"/>
<keyword evidence="3" id="KW-1185">Reference proteome</keyword>
<name>A0A699YVS0_HAELA</name>
<sequence length="62" mass="7057">MLLQYSILDRIDQVKALSSTASKEYSLEKVMEKMGSDWQGVEFRITEYKDTGTYIMGGADEV</sequence>
<dbReference type="AlphaFoldDB" id="A0A699YVS0"/>
<dbReference type="GO" id="GO:0051959">
    <property type="term" value="F:dynein light intermediate chain binding"/>
    <property type="evidence" value="ECO:0007669"/>
    <property type="project" value="InterPro"/>
</dbReference>
<dbReference type="GO" id="GO:0007018">
    <property type="term" value="P:microtubule-based movement"/>
    <property type="evidence" value="ECO:0007669"/>
    <property type="project" value="InterPro"/>
</dbReference>
<evidence type="ECO:0000259" key="1">
    <source>
        <dbReference type="Pfam" id="PF08393"/>
    </source>
</evidence>